<dbReference type="InterPro" id="IPR039422">
    <property type="entry name" value="MarR/SlyA-like"/>
</dbReference>
<dbReference type="Proteomes" id="UP000515934">
    <property type="component" value="Chromosome"/>
</dbReference>
<evidence type="ECO:0000313" key="2">
    <source>
        <dbReference type="EMBL" id="QNN62334.1"/>
    </source>
</evidence>
<feature type="domain" description="HTH marR-type" evidence="1">
    <location>
        <begin position="11"/>
        <end position="148"/>
    </location>
</feature>
<evidence type="ECO:0000313" key="3">
    <source>
        <dbReference type="Proteomes" id="UP000515934"/>
    </source>
</evidence>
<dbReference type="KEGG" id="ldn:H9L06_08650"/>
<protein>
    <submittedName>
        <fullName evidence="2">MarR family transcriptional regulator</fullName>
    </submittedName>
</protein>
<organism evidence="2 3">
    <name type="scientific">Leucobacter denitrificans</name>
    <dbReference type="NCBI Taxonomy" id="683042"/>
    <lineage>
        <taxon>Bacteria</taxon>
        <taxon>Bacillati</taxon>
        <taxon>Actinomycetota</taxon>
        <taxon>Actinomycetes</taxon>
        <taxon>Micrococcales</taxon>
        <taxon>Microbacteriaceae</taxon>
        <taxon>Leucobacter</taxon>
    </lineage>
</organism>
<keyword evidence="3" id="KW-1185">Reference proteome</keyword>
<dbReference type="AlphaFoldDB" id="A0A7G9S3A9"/>
<dbReference type="CDD" id="cd00090">
    <property type="entry name" value="HTH_ARSR"/>
    <property type="match status" value="1"/>
</dbReference>
<dbReference type="InterPro" id="IPR036390">
    <property type="entry name" value="WH_DNA-bd_sf"/>
</dbReference>
<dbReference type="InterPro" id="IPR011991">
    <property type="entry name" value="ArsR-like_HTH"/>
</dbReference>
<accession>A0A7G9S3A9</accession>
<sequence>MSMGENQTNDGDTIAAIITEFTEVMAFSRTRWARYAEEVDIELGPVGMMVLQIIVRKGPLTATGIGQMLEMDKSIVSRQVAKMRELELVESVEAPEDRRVQLLTASDKAQKIFGRIREQWANSYRERFANWSEDELDQLREGLHRFNAATADVRQDSPAVRCAKHANEAKETSEA</sequence>
<gene>
    <name evidence="2" type="ORF">H9L06_08650</name>
</gene>
<evidence type="ECO:0000259" key="1">
    <source>
        <dbReference type="PROSITE" id="PS50995"/>
    </source>
</evidence>
<dbReference type="Pfam" id="PF12802">
    <property type="entry name" value="MarR_2"/>
    <property type="match status" value="1"/>
</dbReference>
<dbReference type="PANTHER" id="PTHR33164:SF57">
    <property type="entry name" value="MARR-FAMILY TRANSCRIPTIONAL REGULATOR"/>
    <property type="match status" value="1"/>
</dbReference>
<name>A0A7G9S3A9_9MICO</name>
<dbReference type="PANTHER" id="PTHR33164">
    <property type="entry name" value="TRANSCRIPTIONAL REGULATOR, MARR FAMILY"/>
    <property type="match status" value="1"/>
</dbReference>
<dbReference type="SUPFAM" id="SSF46785">
    <property type="entry name" value="Winged helix' DNA-binding domain"/>
    <property type="match status" value="1"/>
</dbReference>
<dbReference type="InterPro" id="IPR036388">
    <property type="entry name" value="WH-like_DNA-bd_sf"/>
</dbReference>
<dbReference type="GO" id="GO:0003700">
    <property type="term" value="F:DNA-binding transcription factor activity"/>
    <property type="evidence" value="ECO:0007669"/>
    <property type="project" value="InterPro"/>
</dbReference>
<dbReference type="EMBL" id="CP060716">
    <property type="protein sequence ID" value="QNN62334.1"/>
    <property type="molecule type" value="Genomic_DNA"/>
</dbReference>
<dbReference type="Gene3D" id="1.10.10.10">
    <property type="entry name" value="Winged helix-like DNA-binding domain superfamily/Winged helix DNA-binding domain"/>
    <property type="match status" value="1"/>
</dbReference>
<reference evidence="2 3" key="1">
    <citation type="submission" date="2020-08" db="EMBL/GenBank/DDBJ databases">
        <title>Genome sequence of Leucobacter denitrificans KACC 14055T.</title>
        <authorList>
            <person name="Hyun D.-W."/>
            <person name="Bae J.-W."/>
        </authorList>
    </citation>
    <scope>NUCLEOTIDE SEQUENCE [LARGE SCALE GENOMIC DNA]</scope>
    <source>
        <strain evidence="2 3">KACC 14055</strain>
    </source>
</reference>
<dbReference type="PROSITE" id="PS50995">
    <property type="entry name" value="HTH_MARR_2"/>
    <property type="match status" value="1"/>
</dbReference>
<dbReference type="InterPro" id="IPR000835">
    <property type="entry name" value="HTH_MarR-typ"/>
</dbReference>
<dbReference type="GO" id="GO:0006950">
    <property type="term" value="P:response to stress"/>
    <property type="evidence" value="ECO:0007669"/>
    <property type="project" value="TreeGrafter"/>
</dbReference>
<dbReference type="SMART" id="SM00347">
    <property type="entry name" value="HTH_MARR"/>
    <property type="match status" value="1"/>
</dbReference>
<proteinExistence type="predicted"/>